<protein>
    <submittedName>
        <fullName evidence="2">Uncharacterized protein</fullName>
    </submittedName>
</protein>
<organism evidence="2 3">
    <name type="scientific">Nocardiopsis alba (strain ATCC BAA-2165 / BE74)</name>
    <dbReference type="NCBI Taxonomy" id="1205910"/>
    <lineage>
        <taxon>Bacteria</taxon>
        <taxon>Bacillati</taxon>
        <taxon>Actinomycetota</taxon>
        <taxon>Actinomycetes</taxon>
        <taxon>Streptosporangiales</taxon>
        <taxon>Nocardiopsidaceae</taxon>
        <taxon>Nocardiopsis</taxon>
    </lineage>
</organism>
<reference evidence="3" key="2">
    <citation type="submission" date="2012-08" db="EMBL/GenBank/DDBJ databases">
        <title>Whole-genome sequence of Nocardiopsis alba strain ATCC BAA-2165 associated with honeybees.</title>
        <authorList>
            <person name="Qiao J."/>
            <person name="Chen L."/>
            <person name="Li Y."/>
            <person name="Wang J."/>
            <person name="Zhang W."/>
            <person name="Chen S."/>
        </authorList>
    </citation>
    <scope>NUCLEOTIDE SEQUENCE [LARGE SCALE GENOMIC DNA]</scope>
    <source>
        <strain evidence="3">ATCC BAA-2165 / BE74</strain>
    </source>
</reference>
<evidence type="ECO:0000313" key="2">
    <source>
        <dbReference type="EMBL" id="AFR09447.1"/>
    </source>
</evidence>
<dbReference type="AlphaFoldDB" id="J7LFV4"/>
<dbReference type="HOGENOM" id="CLU_3202607_0_0_11"/>
<proteinExistence type="predicted"/>
<feature type="region of interest" description="Disordered" evidence="1">
    <location>
        <begin position="1"/>
        <end position="45"/>
    </location>
</feature>
<accession>J7LFV4</accession>
<sequence>MGPLAHPSPATALNGRPDGRQPFPSDPTYGTSRTPPAPERTTPWN</sequence>
<evidence type="ECO:0000256" key="1">
    <source>
        <dbReference type="SAM" id="MobiDB-lite"/>
    </source>
</evidence>
<reference evidence="2 3" key="1">
    <citation type="journal article" date="2012" name="J. Bacteriol.">
        <title>Whole-Genome Sequence of Nocardiopsis alba Strain ATCC BAA-2165, Associated with Honeybees.</title>
        <authorList>
            <person name="Qiao J."/>
            <person name="Chen L."/>
            <person name="Li Y."/>
            <person name="Wang J."/>
            <person name="Zhang W."/>
            <person name="Chen S."/>
        </authorList>
    </citation>
    <scope>NUCLEOTIDE SEQUENCE [LARGE SCALE GENOMIC DNA]</scope>
    <source>
        <strain evidence="3">ATCC BAA-2165 / BE74</strain>
    </source>
</reference>
<dbReference type="EMBL" id="CP003788">
    <property type="protein sequence ID" value="AFR09447.1"/>
    <property type="molecule type" value="Genomic_DNA"/>
</dbReference>
<gene>
    <name evidence="2" type="ordered locus">B005_0698</name>
</gene>
<dbReference type="KEGG" id="nal:B005_0698"/>
<dbReference type="Proteomes" id="UP000003779">
    <property type="component" value="Chromosome"/>
</dbReference>
<evidence type="ECO:0000313" key="3">
    <source>
        <dbReference type="Proteomes" id="UP000003779"/>
    </source>
</evidence>
<name>J7LFV4_NOCAA</name>